<organism evidence="1">
    <name type="scientific">Anguilla anguilla</name>
    <name type="common">European freshwater eel</name>
    <name type="synonym">Muraena anguilla</name>
    <dbReference type="NCBI Taxonomy" id="7936"/>
    <lineage>
        <taxon>Eukaryota</taxon>
        <taxon>Metazoa</taxon>
        <taxon>Chordata</taxon>
        <taxon>Craniata</taxon>
        <taxon>Vertebrata</taxon>
        <taxon>Euteleostomi</taxon>
        <taxon>Actinopterygii</taxon>
        <taxon>Neopterygii</taxon>
        <taxon>Teleostei</taxon>
        <taxon>Anguilliformes</taxon>
        <taxon>Anguillidae</taxon>
        <taxon>Anguilla</taxon>
    </lineage>
</organism>
<dbReference type="EMBL" id="GBXM01067539">
    <property type="protein sequence ID" value="JAH41038.1"/>
    <property type="molecule type" value="Transcribed_RNA"/>
</dbReference>
<accession>A0A0E9SKJ9</accession>
<name>A0A0E9SKJ9_ANGAN</name>
<reference evidence="1" key="2">
    <citation type="journal article" date="2015" name="Fish Shellfish Immunol.">
        <title>Early steps in the European eel (Anguilla anguilla)-Vibrio vulnificus interaction in the gills: Role of the RtxA13 toxin.</title>
        <authorList>
            <person name="Callol A."/>
            <person name="Pajuelo D."/>
            <person name="Ebbesson L."/>
            <person name="Teles M."/>
            <person name="MacKenzie S."/>
            <person name="Amaro C."/>
        </authorList>
    </citation>
    <scope>NUCLEOTIDE SEQUENCE</scope>
</reference>
<reference evidence="1" key="1">
    <citation type="submission" date="2014-11" db="EMBL/GenBank/DDBJ databases">
        <authorList>
            <person name="Amaro Gonzalez C."/>
        </authorList>
    </citation>
    <scope>NUCLEOTIDE SEQUENCE</scope>
</reference>
<protein>
    <submittedName>
        <fullName evidence="1">Uncharacterized protein</fullName>
    </submittedName>
</protein>
<evidence type="ECO:0000313" key="1">
    <source>
        <dbReference type="EMBL" id="JAH41038.1"/>
    </source>
</evidence>
<sequence length="27" mass="3327">MKTKYVKNCILCFFKLFLDVMLQEKKD</sequence>
<dbReference type="AlphaFoldDB" id="A0A0E9SKJ9"/>
<proteinExistence type="predicted"/>